<accession>A0A1R1MK40</accession>
<keyword evidence="5 6" id="KW-0233">DNA recombination</keyword>
<dbReference type="PANTHER" id="PTHR33217">
    <property type="entry name" value="TRANSPOSASE FOR INSERTION SEQUENCE ELEMENT IS1081"/>
    <property type="match status" value="1"/>
</dbReference>
<comment type="function">
    <text evidence="1 6">Required for the transposition of the insertion element.</text>
</comment>
<dbReference type="AlphaFoldDB" id="A0A1R1MK40"/>
<evidence type="ECO:0000313" key="8">
    <source>
        <dbReference type="Proteomes" id="UP000187408"/>
    </source>
</evidence>
<organism evidence="7 8">
    <name type="scientific">Desulfurobacterium indicum</name>
    <dbReference type="NCBI Taxonomy" id="1914305"/>
    <lineage>
        <taxon>Bacteria</taxon>
        <taxon>Pseudomonadati</taxon>
        <taxon>Aquificota</taxon>
        <taxon>Aquificia</taxon>
        <taxon>Desulfurobacteriales</taxon>
        <taxon>Desulfurobacteriaceae</taxon>
        <taxon>Desulfurobacterium</taxon>
    </lineage>
</organism>
<evidence type="ECO:0000313" key="7">
    <source>
        <dbReference type="EMBL" id="OMH40070.1"/>
    </source>
</evidence>
<keyword evidence="8" id="KW-1185">Reference proteome</keyword>
<evidence type="ECO:0000256" key="4">
    <source>
        <dbReference type="ARBA" id="ARBA00023125"/>
    </source>
</evidence>
<dbReference type="EMBL" id="MOEN01000030">
    <property type="protein sequence ID" value="OMH40070.1"/>
    <property type="molecule type" value="Genomic_DNA"/>
</dbReference>
<keyword evidence="3 6" id="KW-0815">Transposition</keyword>
<dbReference type="NCBIfam" id="NF033543">
    <property type="entry name" value="transpos_IS256"/>
    <property type="match status" value="1"/>
</dbReference>
<proteinExistence type="inferred from homology"/>
<dbReference type="GO" id="GO:0004803">
    <property type="term" value="F:transposase activity"/>
    <property type="evidence" value="ECO:0007669"/>
    <property type="project" value="UniProtKB-UniRule"/>
</dbReference>
<dbReference type="GO" id="GO:0003677">
    <property type="term" value="F:DNA binding"/>
    <property type="evidence" value="ECO:0007669"/>
    <property type="project" value="UniProtKB-UniRule"/>
</dbReference>
<dbReference type="InterPro" id="IPR001207">
    <property type="entry name" value="Transposase_mutator"/>
</dbReference>
<reference evidence="7 8" key="1">
    <citation type="submission" date="2016-10" db="EMBL/GenBank/DDBJ databases">
        <title>Genome sequence of a sulfur-reducing bacterium Desulfurobacterium indicum K6013.</title>
        <authorList>
            <person name="Cao J."/>
            <person name="Shao Z."/>
            <person name="Alain K."/>
            <person name="Jebbar M."/>
        </authorList>
    </citation>
    <scope>NUCLEOTIDE SEQUENCE [LARGE SCALE GENOMIC DNA]</scope>
    <source>
        <strain evidence="7 8">K6013</strain>
    </source>
</reference>
<dbReference type="GO" id="GO:0006313">
    <property type="term" value="P:DNA transposition"/>
    <property type="evidence" value="ECO:0007669"/>
    <property type="project" value="UniProtKB-UniRule"/>
</dbReference>
<protein>
    <recommendedName>
        <fullName evidence="6">Mutator family transposase</fullName>
    </recommendedName>
</protein>
<evidence type="ECO:0000256" key="3">
    <source>
        <dbReference type="ARBA" id="ARBA00022578"/>
    </source>
</evidence>
<dbReference type="Pfam" id="PF00872">
    <property type="entry name" value="Transposase_mut"/>
    <property type="match status" value="1"/>
</dbReference>
<dbReference type="PROSITE" id="PS01007">
    <property type="entry name" value="TRANSPOSASE_MUTATOR"/>
    <property type="match status" value="1"/>
</dbReference>
<evidence type="ECO:0000256" key="1">
    <source>
        <dbReference type="ARBA" id="ARBA00002190"/>
    </source>
</evidence>
<sequence>MFPRRLSHFSSLHKISYTTKTVKTAAGEIEIETPRDRKGDFEPKIVKKHQTVLEDLENKIIALYSKGMTVRDIQELLSDMYGMDISPSLISKITDRLTPKIEEWQSRPLERIYVILYIDCIFYKVRQDGKVVDKAVYVVIGVNKEGRKELLGFWINETESASFWFKVLNDLKSRGVKDVLIFSVDNLSGIGKAIKGVYPQAEIQKCVVHQIRNSLRYVSWKDKKGLSSDLKKVYGAATLEEAELRMDEFEEKWGNKYPHVIKSWRTNREELMAYFKYPLELRKLMYTTNIIESVNSRFRKVTDGKRVFPSDMSVLKNLYLAALGLAKKWNRSIIKDWGIIYGQLSVIFEERLEA</sequence>
<keyword evidence="4 6" id="KW-0238">DNA-binding</keyword>
<comment type="similarity">
    <text evidence="2 6">Belongs to the transposase mutator family.</text>
</comment>
<evidence type="ECO:0000256" key="5">
    <source>
        <dbReference type="ARBA" id="ARBA00023172"/>
    </source>
</evidence>
<comment type="caution">
    <text evidence="7">The sequence shown here is derived from an EMBL/GenBank/DDBJ whole genome shotgun (WGS) entry which is preliminary data.</text>
</comment>
<dbReference type="Proteomes" id="UP000187408">
    <property type="component" value="Unassembled WGS sequence"/>
</dbReference>
<keyword evidence="6" id="KW-0814">Transposable element</keyword>
<evidence type="ECO:0000256" key="2">
    <source>
        <dbReference type="ARBA" id="ARBA00010961"/>
    </source>
</evidence>
<gene>
    <name evidence="7" type="ORF">BLW93_07275</name>
</gene>
<dbReference type="PANTHER" id="PTHR33217:SF8">
    <property type="entry name" value="MUTATOR FAMILY TRANSPOSASE"/>
    <property type="match status" value="1"/>
</dbReference>
<evidence type="ECO:0000256" key="6">
    <source>
        <dbReference type="RuleBase" id="RU365089"/>
    </source>
</evidence>
<name>A0A1R1MK40_9BACT</name>